<comment type="cofactor">
    <cofactor evidence="1">
        <name>FAD</name>
        <dbReference type="ChEBI" id="CHEBI:57692"/>
    </cofactor>
</comment>
<gene>
    <name evidence="6" type="ORF">DIATSA_LOCUS777</name>
</gene>
<keyword evidence="7" id="KW-1185">Reference proteome</keyword>
<dbReference type="EMBL" id="OU893332">
    <property type="protein sequence ID" value="CAG9782531.1"/>
    <property type="molecule type" value="Genomic_DNA"/>
</dbReference>
<reference evidence="6" key="2">
    <citation type="submission" date="2022-10" db="EMBL/GenBank/DDBJ databases">
        <authorList>
            <consortium name="ENA_rothamsted_submissions"/>
            <consortium name="culmorum"/>
            <person name="King R."/>
        </authorList>
    </citation>
    <scope>NUCLEOTIDE SEQUENCE</scope>
</reference>
<reference evidence="6" key="1">
    <citation type="submission" date="2021-12" db="EMBL/GenBank/DDBJ databases">
        <authorList>
            <person name="King R."/>
        </authorList>
    </citation>
    <scope>NUCLEOTIDE SEQUENCE</scope>
</reference>
<dbReference type="OrthoDB" id="269227at2759"/>
<sequence>MISLNVAITKFLKAVEASSSSPVVQWFLRILALSQAILPAGWPPDYYLLDHEMFDFVVVGAGSAGAVVAARLSEVPYYRVLLIEAGGDPPLASVIPSLFVTLTGTEYDWGYKVKFDDGIGGIYRNKEMPIIRGKMLGGCSSLNYEMYSRGEAKDYDGWNQVAQGWDWENTLYYFKKLENMTDPTVTHNPYYSYFHSTQGPVKISRAAGNDYFDKVNENILSAYEEIGLKRLVELDGPYTLGASVPRWTFHNGRRSSTVESYLRPNAHRKNLFVAKYTRAIKILINPTDNTAYGVEVISKSGKLKKVYAKKDVILSAGSIDTPKLLMLSGVGLKEELEKHFIETLVELPVGINMQEHALIPLVFSSERGLGSAVQHVFSATELNSIPVPIQNAFFNIDRLDGKRQFQISNTHVGAFASPMIQIGCETLNMETKFCASVAKVNLLHAIDWTFLILLHPKSKGAVRLRSKNPLDDPIVIGGYFSNEDDVDEFMKGLEFMQRLMNTSYYRSAKGKMIQLDVKSCHSLIFNTYEYWRCYIKNTVTILQHAVGTCAMGPGGVVDERLRVHGIRGLRVVDASIMPEISGGNTNVPTIMIAEKAADMIKEDYGVLLFR</sequence>
<evidence type="ECO:0000256" key="4">
    <source>
        <dbReference type="ARBA" id="ARBA00022827"/>
    </source>
</evidence>
<evidence type="ECO:0000313" key="7">
    <source>
        <dbReference type="Proteomes" id="UP001153714"/>
    </source>
</evidence>
<dbReference type="InterPro" id="IPR036188">
    <property type="entry name" value="FAD/NAD-bd_sf"/>
</dbReference>
<protein>
    <recommendedName>
        <fullName evidence="5">Glucose-methanol-choline oxidoreductase N-terminal domain-containing protein</fullName>
    </recommendedName>
</protein>
<dbReference type="Gene3D" id="3.30.560.10">
    <property type="entry name" value="Glucose Oxidase, domain 3"/>
    <property type="match status" value="1"/>
</dbReference>
<dbReference type="SUPFAM" id="SSF54373">
    <property type="entry name" value="FAD-linked reductases, C-terminal domain"/>
    <property type="match status" value="1"/>
</dbReference>
<proteinExistence type="inferred from homology"/>
<dbReference type="PIRSF" id="PIRSF000137">
    <property type="entry name" value="Alcohol_oxidase"/>
    <property type="match status" value="1"/>
</dbReference>
<comment type="similarity">
    <text evidence="2">Belongs to the GMC oxidoreductase family.</text>
</comment>
<organism evidence="6 7">
    <name type="scientific">Diatraea saccharalis</name>
    <name type="common">sugarcane borer</name>
    <dbReference type="NCBI Taxonomy" id="40085"/>
    <lineage>
        <taxon>Eukaryota</taxon>
        <taxon>Metazoa</taxon>
        <taxon>Ecdysozoa</taxon>
        <taxon>Arthropoda</taxon>
        <taxon>Hexapoda</taxon>
        <taxon>Insecta</taxon>
        <taxon>Pterygota</taxon>
        <taxon>Neoptera</taxon>
        <taxon>Endopterygota</taxon>
        <taxon>Lepidoptera</taxon>
        <taxon>Glossata</taxon>
        <taxon>Ditrysia</taxon>
        <taxon>Pyraloidea</taxon>
        <taxon>Crambidae</taxon>
        <taxon>Crambinae</taxon>
        <taxon>Diatraea</taxon>
    </lineage>
</organism>
<dbReference type="GO" id="GO:0016614">
    <property type="term" value="F:oxidoreductase activity, acting on CH-OH group of donors"/>
    <property type="evidence" value="ECO:0007669"/>
    <property type="project" value="InterPro"/>
</dbReference>
<evidence type="ECO:0000256" key="3">
    <source>
        <dbReference type="ARBA" id="ARBA00022630"/>
    </source>
</evidence>
<evidence type="ECO:0000313" key="6">
    <source>
        <dbReference type="EMBL" id="CAG9782531.1"/>
    </source>
</evidence>
<dbReference type="InterPro" id="IPR000172">
    <property type="entry name" value="GMC_OxRdtase_N"/>
</dbReference>
<feature type="domain" description="Glucose-methanol-choline oxidoreductase N-terminal" evidence="5">
    <location>
        <begin position="317"/>
        <end position="331"/>
    </location>
</feature>
<dbReference type="PROSITE" id="PS00624">
    <property type="entry name" value="GMC_OXRED_2"/>
    <property type="match status" value="1"/>
</dbReference>
<dbReference type="AlphaFoldDB" id="A0A9N9N1A3"/>
<dbReference type="Proteomes" id="UP001153714">
    <property type="component" value="Chromosome 1"/>
</dbReference>
<evidence type="ECO:0000259" key="5">
    <source>
        <dbReference type="PROSITE" id="PS00624"/>
    </source>
</evidence>
<dbReference type="InterPro" id="IPR012132">
    <property type="entry name" value="GMC_OxRdtase"/>
</dbReference>
<dbReference type="Pfam" id="PF00732">
    <property type="entry name" value="GMC_oxred_N"/>
    <property type="match status" value="1"/>
</dbReference>
<dbReference type="PANTHER" id="PTHR11552">
    <property type="entry name" value="GLUCOSE-METHANOL-CHOLINE GMC OXIDOREDUCTASE"/>
    <property type="match status" value="1"/>
</dbReference>
<dbReference type="SUPFAM" id="SSF51905">
    <property type="entry name" value="FAD/NAD(P)-binding domain"/>
    <property type="match status" value="1"/>
</dbReference>
<evidence type="ECO:0000256" key="1">
    <source>
        <dbReference type="ARBA" id="ARBA00001974"/>
    </source>
</evidence>
<accession>A0A9N9N1A3</accession>
<dbReference type="InterPro" id="IPR007867">
    <property type="entry name" value="GMC_OxRtase_C"/>
</dbReference>
<dbReference type="Pfam" id="PF05199">
    <property type="entry name" value="GMC_oxred_C"/>
    <property type="match status" value="1"/>
</dbReference>
<dbReference type="PANTHER" id="PTHR11552:SF147">
    <property type="entry name" value="CHOLINE DEHYDROGENASE, MITOCHONDRIAL"/>
    <property type="match status" value="1"/>
</dbReference>
<name>A0A9N9N1A3_9NEOP</name>
<keyword evidence="4" id="KW-0274">FAD</keyword>
<dbReference type="GO" id="GO:0050660">
    <property type="term" value="F:flavin adenine dinucleotide binding"/>
    <property type="evidence" value="ECO:0007669"/>
    <property type="project" value="InterPro"/>
</dbReference>
<keyword evidence="3" id="KW-0285">Flavoprotein</keyword>
<evidence type="ECO:0000256" key="2">
    <source>
        <dbReference type="ARBA" id="ARBA00010790"/>
    </source>
</evidence>
<dbReference type="Gene3D" id="3.50.50.60">
    <property type="entry name" value="FAD/NAD(P)-binding domain"/>
    <property type="match status" value="1"/>
</dbReference>